<feature type="domain" description="Heterokaryon incompatibility" evidence="2">
    <location>
        <begin position="75"/>
        <end position="165"/>
    </location>
</feature>
<keyword evidence="3" id="KW-0347">Helicase</keyword>
<dbReference type="GO" id="GO:0016787">
    <property type="term" value="F:hydrolase activity"/>
    <property type="evidence" value="ECO:0007669"/>
    <property type="project" value="UniProtKB-KW"/>
</dbReference>
<keyword evidence="3" id="KW-0547">Nucleotide-binding</keyword>
<name>A0A5K1K128_9APHY</name>
<organism evidence="3">
    <name type="scientific">Ganoderma boninense</name>
    <dbReference type="NCBI Taxonomy" id="34458"/>
    <lineage>
        <taxon>Eukaryota</taxon>
        <taxon>Fungi</taxon>
        <taxon>Dikarya</taxon>
        <taxon>Basidiomycota</taxon>
        <taxon>Agaricomycotina</taxon>
        <taxon>Agaricomycetes</taxon>
        <taxon>Polyporales</taxon>
        <taxon>Polyporaceae</taxon>
        <taxon>Ganoderma</taxon>
    </lineage>
</organism>
<feature type="compositionally biased region" description="Basic and acidic residues" evidence="1">
    <location>
        <begin position="588"/>
        <end position="601"/>
    </location>
</feature>
<reference evidence="3" key="1">
    <citation type="submission" date="2019-10" db="EMBL/GenBank/DDBJ databases">
        <authorList>
            <person name="Nor Muhammad N."/>
        </authorList>
    </citation>
    <scope>NUCLEOTIDE SEQUENCE</scope>
</reference>
<evidence type="ECO:0000313" key="3">
    <source>
        <dbReference type="EMBL" id="VWO99548.1"/>
    </source>
</evidence>
<dbReference type="PANTHER" id="PTHR33112">
    <property type="entry name" value="DOMAIN PROTEIN, PUTATIVE-RELATED"/>
    <property type="match status" value="1"/>
</dbReference>
<evidence type="ECO:0000259" key="2">
    <source>
        <dbReference type="Pfam" id="PF06985"/>
    </source>
</evidence>
<dbReference type="Pfam" id="PF06985">
    <property type="entry name" value="HET"/>
    <property type="match status" value="1"/>
</dbReference>
<protein>
    <submittedName>
        <fullName evidence="3">DNA helicase (EC)</fullName>
        <ecNumber evidence="3">3.6.4.12</ecNumber>
    </submittedName>
</protein>
<dbReference type="EC" id="3.6.4.12" evidence="3"/>
<feature type="region of interest" description="Disordered" evidence="1">
    <location>
        <begin position="573"/>
        <end position="601"/>
    </location>
</feature>
<keyword evidence="3" id="KW-0378">Hydrolase</keyword>
<evidence type="ECO:0000256" key="1">
    <source>
        <dbReference type="SAM" id="MobiDB-lite"/>
    </source>
</evidence>
<dbReference type="GO" id="GO:0003678">
    <property type="term" value="F:DNA helicase activity"/>
    <property type="evidence" value="ECO:0007669"/>
    <property type="project" value="UniProtKB-EC"/>
</dbReference>
<dbReference type="PANTHER" id="PTHR33112:SF16">
    <property type="entry name" value="HETEROKARYON INCOMPATIBILITY DOMAIN-CONTAINING PROTEIN"/>
    <property type="match status" value="1"/>
</dbReference>
<proteinExistence type="predicted"/>
<sequence>MGQACCKRKAMDVSPTCGPRVICDVFVGTIDTGERTFSISSVATPGRIRLVDCQVLKDQGFIRVIEFSEFPTAPYAAISYPWCGVSVESTFPQHAFSVHGAEHADPIGVDTLRHACAAALHRGCPYLWLDRLCIMQDNRGDKDWHIRQMHKVYSSCRVCIVLAGGIQRLTRLDEETSWIHRAWTLQEALAPLQVMVLLAWRLGSGMAQSGGKSKPIHEVIAGESAIAPLPFVLEACLTGSMSFTPATVPSGTEKTFFLEASIFNTPSSKNTFSDKPFWYTQRRACITSAVALKIAMDDVLSTDDDGQNYAVWQCALLRTCSRPVDTVLSIMGLFGVDLDPSLFDRNDRHGATIALAQAILQSGGSASWLGVGYRIAPDRFLSTFPTFPSPRPRGAALVHAGPRGRAQEVSDLVDPVYPIGAALVPLPQGTMDPAGYLTFSAKALRLRLTRSRSGSRGPRRTLTALDGSEWEVRDESNPVTPLEVEDVYADGAGPGGASSRSLPSPLAYAALLGWFSRYSPGMSAARDRENVRVMLLEEHAPGTFHLRSFFALHQSEKAYVLGWAEREFRVGGPEVPRQASAAGSGAAAEERRDSEASDREGLEHWSRYPWTRPVMNGRVD</sequence>
<dbReference type="AlphaFoldDB" id="A0A5K1K128"/>
<dbReference type="InterPro" id="IPR010730">
    <property type="entry name" value="HET"/>
</dbReference>
<keyword evidence="3" id="KW-0067">ATP-binding</keyword>
<dbReference type="EMBL" id="LR727727">
    <property type="protein sequence ID" value="VWO99548.1"/>
    <property type="molecule type" value="Genomic_DNA"/>
</dbReference>
<gene>
    <name evidence="3" type="primary">I1RE46</name>
</gene>
<accession>A0A5K1K128</accession>